<evidence type="ECO:0000256" key="2">
    <source>
        <dbReference type="ARBA" id="ARBA00022737"/>
    </source>
</evidence>
<dbReference type="AlphaFoldDB" id="A0A8I2YQY0"/>
<feature type="repeat" description="WD" evidence="3">
    <location>
        <begin position="682"/>
        <end position="708"/>
    </location>
</feature>
<dbReference type="Pfam" id="PF23627">
    <property type="entry name" value="LisH_WDR26"/>
    <property type="match status" value="1"/>
</dbReference>
<feature type="repeat" description="WD" evidence="3">
    <location>
        <begin position="409"/>
        <end position="442"/>
    </location>
</feature>
<evidence type="ECO:0000259" key="5">
    <source>
        <dbReference type="PROSITE" id="PS50897"/>
    </source>
</evidence>
<keyword evidence="2" id="KW-0677">Repeat</keyword>
<feature type="domain" description="CTLH" evidence="5">
    <location>
        <begin position="234"/>
        <end position="291"/>
    </location>
</feature>
<dbReference type="GO" id="GO:0034657">
    <property type="term" value="C:GID complex"/>
    <property type="evidence" value="ECO:0007669"/>
    <property type="project" value="TreeGrafter"/>
</dbReference>
<dbReference type="PROSITE" id="PS00678">
    <property type="entry name" value="WD_REPEATS_1"/>
    <property type="match status" value="1"/>
</dbReference>
<dbReference type="OrthoDB" id="972532at2759"/>
<dbReference type="InterPro" id="IPR001680">
    <property type="entry name" value="WD40_rpt"/>
</dbReference>
<evidence type="ECO:0000313" key="7">
    <source>
        <dbReference type="Proteomes" id="UP000683000"/>
    </source>
</evidence>
<keyword evidence="1 3" id="KW-0853">WD repeat</keyword>
<gene>
    <name evidence="6" type="ORF">JVT61DRAFT_2202</name>
</gene>
<evidence type="ECO:0000313" key="6">
    <source>
        <dbReference type="EMBL" id="KAG6376227.1"/>
    </source>
</evidence>
<accession>A0A8I2YQY0</accession>
<keyword evidence="7" id="KW-1185">Reference proteome</keyword>
<dbReference type="SMART" id="SM00668">
    <property type="entry name" value="CTLH"/>
    <property type="match status" value="1"/>
</dbReference>
<feature type="compositionally biased region" description="Polar residues" evidence="4">
    <location>
        <begin position="93"/>
        <end position="119"/>
    </location>
</feature>
<dbReference type="InterPro" id="IPR006594">
    <property type="entry name" value="LisH"/>
</dbReference>
<dbReference type="InterPro" id="IPR015943">
    <property type="entry name" value="WD40/YVTN_repeat-like_dom_sf"/>
</dbReference>
<dbReference type="Pfam" id="PF21889">
    <property type="entry name" value="TPR1-like_2nd"/>
    <property type="match status" value="1"/>
</dbReference>
<dbReference type="PROSITE" id="PS50082">
    <property type="entry name" value="WD_REPEATS_2"/>
    <property type="match status" value="5"/>
</dbReference>
<feature type="compositionally biased region" description="Polar residues" evidence="4">
    <location>
        <begin position="130"/>
        <end position="149"/>
    </location>
</feature>
<dbReference type="Proteomes" id="UP000683000">
    <property type="component" value="Unassembled WGS sequence"/>
</dbReference>
<dbReference type="Gene3D" id="2.130.10.10">
    <property type="entry name" value="YVTN repeat-like/Quinoprotein amine dehydrogenase"/>
    <property type="match status" value="1"/>
</dbReference>
<feature type="compositionally biased region" description="Polar residues" evidence="4">
    <location>
        <begin position="1"/>
        <end position="15"/>
    </location>
</feature>
<feature type="repeat" description="WD" evidence="3">
    <location>
        <begin position="459"/>
        <end position="499"/>
    </location>
</feature>
<dbReference type="InterPro" id="IPR019775">
    <property type="entry name" value="WD40_repeat_CS"/>
</dbReference>
<evidence type="ECO:0000256" key="1">
    <source>
        <dbReference type="ARBA" id="ARBA00022574"/>
    </source>
</evidence>
<dbReference type="PANTHER" id="PTHR22838">
    <property type="entry name" value="WD REPEAT PROTEIN 26-RELATED"/>
    <property type="match status" value="1"/>
</dbReference>
<protein>
    <submittedName>
        <fullName evidence="6">WD40 repeat-like protein</fullName>
    </submittedName>
</protein>
<dbReference type="CDD" id="cd00200">
    <property type="entry name" value="WD40"/>
    <property type="match status" value="1"/>
</dbReference>
<feature type="region of interest" description="Disordered" evidence="4">
    <location>
        <begin position="1"/>
        <end position="183"/>
    </location>
</feature>
<dbReference type="InterPro" id="IPR006595">
    <property type="entry name" value="CTLH_C"/>
</dbReference>
<dbReference type="SMART" id="SM00320">
    <property type="entry name" value="WD40"/>
    <property type="match status" value="5"/>
</dbReference>
<name>A0A8I2YQY0_9AGAM</name>
<sequence length="771" mass="84289">MVSLASQPEPVNSETKAIADARPTRQGPASRLESATEPSQITATSRHSILQTQPPSSLVPSTRPRALVEDSEGDSTPAAPSDSPRAYKRQRIDCQTNPPSGSTVLSAIDRTSCTQNPSTDRMFIPRPDKPSTSSVSIDTISEAGPSSITLDKAPRSNGITTINGFKPNGSSPTSNGISKHSSSVARVSLPGTTLYDDPYVDREEFVRLVIQSLRDVGYNESAATLEAESGYSLEAPEVTEFRQHILNADWANAESLLSHLTAVDEEAIWEAHFLIGRQKYLELLEARKTAAALQVLRNELAPLSTNAEQLHALSSLIMCSDPEDLRRRASWDGASGTSRQTLLSEMQHFIPSTTMIPSRRLAALLTQSRYYQREHCLYHNAPMNAASFSLFSDHHCDREDFPCVTTTVLDVHTDEVWNVAWSHDGLRLASASKDKTAIIWRIGPDAEPSSRECVVEFTLREHPFPVGALAWSLDDSILATSADQLILLWDTKTGKCMQTLDSHSETVSALVWLPDGSGFMSASLDRKIFSWDMAGKLRDDWSGVPIRVTDMAVTPDMTRLVTVGMDYIAIPPTMADASRGVSREPTPPPPTSNGNDAAVVGSRPSENRMIVYDLKSKAIELSLPTDGELTSVKITEDSQFALINHAPDEVHLWDLNEGRLARKFTGQHQGHHVIRSCFGGIDGNFVVSGSEDRNVYVWHRDTGVLLEILPGHGVGSVNSVAWNPRNERMFASCSDDFTIRIWEPLPQYAAGGLLSSGNVGRNGKGKGKVRS</sequence>
<dbReference type="InterPro" id="IPR051350">
    <property type="entry name" value="WD_repeat-ST_regulator"/>
</dbReference>
<dbReference type="PROSITE" id="PS50897">
    <property type="entry name" value="CTLH"/>
    <property type="match status" value="1"/>
</dbReference>
<dbReference type="PANTHER" id="PTHR22838:SF0">
    <property type="entry name" value="WD REPEAT-CONTAINING PROTEIN 26"/>
    <property type="match status" value="1"/>
</dbReference>
<dbReference type="SUPFAM" id="SSF50978">
    <property type="entry name" value="WD40 repeat-like"/>
    <property type="match status" value="1"/>
</dbReference>
<feature type="repeat" description="WD" evidence="3">
    <location>
        <begin position="500"/>
        <end position="533"/>
    </location>
</feature>
<feature type="region of interest" description="Disordered" evidence="4">
    <location>
        <begin position="576"/>
        <end position="601"/>
    </location>
</feature>
<feature type="repeat" description="WD" evidence="3">
    <location>
        <begin position="717"/>
        <end position="743"/>
    </location>
</feature>
<evidence type="ECO:0000256" key="4">
    <source>
        <dbReference type="SAM" id="MobiDB-lite"/>
    </source>
</evidence>
<organism evidence="6 7">
    <name type="scientific">Boletus reticuloceps</name>
    <dbReference type="NCBI Taxonomy" id="495285"/>
    <lineage>
        <taxon>Eukaryota</taxon>
        <taxon>Fungi</taxon>
        <taxon>Dikarya</taxon>
        <taxon>Basidiomycota</taxon>
        <taxon>Agaricomycotina</taxon>
        <taxon>Agaricomycetes</taxon>
        <taxon>Agaricomycetidae</taxon>
        <taxon>Boletales</taxon>
        <taxon>Boletineae</taxon>
        <taxon>Boletaceae</taxon>
        <taxon>Boletoideae</taxon>
        <taxon>Boletus</taxon>
    </lineage>
</organism>
<dbReference type="InterPro" id="IPR054080">
    <property type="entry name" value="TPR1-like_2nd"/>
</dbReference>
<dbReference type="PROSITE" id="PS50896">
    <property type="entry name" value="LISH"/>
    <property type="match status" value="1"/>
</dbReference>
<dbReference type="InterPro" id="IPR036322">
    <property type="entry name" value="WD40_repeat_dom_sf"/>
</dbReference>
<reference evidence="6" key="1">
    <citation type="submission" date="2021-03" db="EMBL/GenBank/DDBJ databases">
        <title>Evolutionary innovations through gain and loss of genes in the ectomycorrhizal Boletales.</title>
        <authorList>
            <person name="Wu G."/>
            <person name="Miyauchi S."/>
            <person name="Morin E."/>
            <person name="Yang Z.-L."/>
            <person name="Xu J."/>
            <person name="Martin F.M."/>
        </authorList>
    </citation>
    <scope>NUCLEOTIDE SEQUENCE</scope>
    <source>
        <strain evidence="6">BR01</strain>
    </source>
</reference>
<comment type="caution">
    <text evidence="6">The sequence shown here is derived from an EMBL/GenBank/DDBJ whole genome shotgun (WGS) entry which is preliminary data.</text>
</comment>
<proteinExistence type="predicted"/>
<dbReference type="PROSITE" id="PS50294">
    <property type="entry name" value="WD_REPEATS_REGION"/>
    <property type="match status" value="2"/>
</dbReference>
<dbReference type="GO" id="GO:0043161">
    <property type="term" value="P:proteasome-mediated ubiquitin-dependent protein catabolic process"/>
    <property type="evidence" value="ECO:0007669"/>
    <property type="project" value="TreeGrafter"/>
</dbReference>
<dbReference type="EMBL" id="JAGFBS010000012">
    <property type="protein sequence ID" value="KAG6376227.1"/>
    <property type="molecule type" value="Genomic_DNA"/>
</dbReference>
<dbReference type="Pfam" id="PF00400">
    <property type="entry name" value="WD40"/>
    <property type="match status" value="5"/>
</dbReference>
<feature type="compositionally biased region" description="Polar residues" evidence="4">
    <location>
        <begin position="157"/>
        <end position="183"/>
    </location>
</feature>
<evidence type="ECO:0000256" key="3">
    <source>
        <dbReference type="PROSITE-ProRule" id="PRU00221"/>
    </source>
</evidence>
<feature type="compositionally biased region" description="Polar residues" evidence="4">
    <location>
        <begin position="36"/>
        <end position="60"/>
    </location>
</feature>